<evidence type="ECO:0000313" key="5">
    <source>
        <dbReference type="Proteomes" id="UP001265746"/>
    </source>
</evidence>
<sequence length="374" mass="40451">METNKTMRAIRSGETPGHAKIVPDVPIPSPLIALAQHPTYVLVKPSYVGINPCDYLFADYEGMFSPGITLGCEYAGEVIEVGSAVTNGLKKGDKIAGLAIASAMPMPNAGTFAEYILVKGDAALRLGEMATGISEAEAASVNVALSTVFYALYHLMGLPSPDVGASFHESPLGKGVVKTTERSILIYGGSTTTGLMAIQWAKLSGMEVVTTCSAKNFDLVKDRGADYVVDYHDAKDCVDKIRDITDGQLRLVFDCVGAFESPRICADAMSSIGEGCLYNSLSLTPFPREDVKSIFTPGEAVLGEARQVRGQVLPGDEELFKETKNFLRLTERFFREGKIRPPPVEIVHGMEEILDVMDDLKKWKISGKKMVARI</sequence>
<dbReference type="CDD" id="cd08249">
    <property type="entry name" value="enoyl_reductase_like"/>
    <property type="match status" value="1"/>
</dbReference>
<dbReference type="InterPro" id="IPR020843">
    <property type="entry name" value="ER"/>
</dbReference>
<dbReference type="Pfam" id="PF00107">
    <property type="entry name" value="ADH_zinc_N"/>
    <property type="match status" value="1"/>
</dbReference>
<dbReference type="AlphaFoldDB" id="A0AAD9W7L2"/>
<dbReference type="Gene3D" id="3.40.50.720">
    <property type="entry name" value="NAD(P)-binding Rossmann-like Domain"/>
    <property type="match status" value="1"/>
</dbReference>
<dbReference type="InterPro" id="IPR013154">
    <property type="entry name" value="ADH-like_N"/>
</dbReference>
<dbReference type="SUPFAM" id="SSF50129">
    <property type="entry name" value="GroES-like"/>
    <property type="match status" value="1"/>
</dbReference>
<dbReference type="SMART" id="SM00829">
    <property type="entry name" value="PKS_ER"/>
    <property type="match status" value="1"/>
</dbReference>
<comment type="similarity">
    <text evidence="1">Belongs to the zinc-containing alcohol dehydrogenase family.</text>
</comment>
<dbReference type="Pfam" id="PF08240">
    <property type="entry name" value="ADH_N"/>
    <property type="match status" value="1"/>
</dbReference>
<dbReference type="InterPro" id="IPR013149">
    <property type="entry name" value="ADH-like_C"/>
</dbReference>
<dbReference type="PANTHER" id="PTHR45348">
    <property type="entry name" value="HYPOTHETICAL OXIDOREDUCTASE (EUROFUNG)"/>
    <property type="match status" value="1"/>
</dbReference>
<dbReference type="Gene3D" id="3.90.180.10">
    <property type="entry name" value="Medium-chain alcohol dehydrogenases, catalytic domain"/>
    <property type="match status" value="1"/>
</dbReference>
<dbReference type="InterPro" id="IPR011032">
    <property type="entry name" value="GroES-like_sf"/>
</dbReference>
<dbReference type="EMBL" id="JAUJFL010000002">
    <property type="protein sequence ID" value="KAK2609896.1"/>
    <property type="molecule type" value="Genomic_DNA"/>
</dbReference>
<comment type="caution">
    <text evidence="4">The sequence shown here is derived from an EMBL/GenBank/DDBJ whole genome shotgun (WGS) entry which is preliminary data.</text>
</comment>
<evidence type="ECO:0000259" key="3">
    <source>
        <dbReference type="SMART" id="SM00829"/>
    </source>
</evidence>
<gene>
    <name evidence="4" type="ORF">N8I77_003368</name>
</gene>
<reference evidence="4" key="1">
    <citation type="submission" date="2023-06" db="EMBL/GenBank/DDBJ databases">
        <authorList>
            <person name="Noh H."/>
        </authorList>
    </citation>
    <scope>NUCLEOTIDE SEQUENCE</scope>
    <source>
        <strain evidence="4">DUCC20226</strain>
    </source>
</reference>
<proteinExistence type="inferred from homology"/>
<name>A0AAD9W7L2_PHOAM</name>
<dbReference type="SUPFAM" id="SSF51735">
    <property type="entry name" value="NAD(P)-binding Rossmann-fold domains"/>
    <property type="match status" value="1"/>
</dbReference>
<keyword evidence="5" id="KW-1185">Reference proteome</keyword>
<evidence type="ECO:0000256" key="1">
    <source>
        <dbReference type="ARBA" id="ARBA00008072"/>
    </source>
</evidence>
<keyword evidence="2" id="KW-0560">Oxidoreductase</keyword>
<evidence type="ECO:0000256" key="2">
    <source>
        <dbReference type="ARBA" id="ARBA00023002"/>
    </source>
</evidence>
<dbReference type="PANTHER" id="PTHR45348:SF2">
    <property type="entry name" value="ZINC-TYPE ALCOHOL DEHYDROGENASE-LIKE PROTEIN C2E1P3.01"/>
    <property type="match status" value="1"/>
</dbReference>
<dbReference type="InterPro" id="IPR036291">
    <property type="entry name" value="NAD(P)-bd_dom_sf"/>
</dbReference>
<evidence type="ECO:0000313" key="4">
    <source>
        <dbReference type="EMBL" id="KAK2609896.1"/>
    </source>
</evidence>
<protein>
    <recommendedName>
        <fullName evidence="3">Enoyl reductase (ER) domain-containing protein</fullName>
    </recommendedName>
</protein>
<feature type="domain" description="Enoyl reductase (ER)" evidence="3">
    <location>
        <begin position="17"/>
        <end position="371"/>
    </location>
</feature>
<organism evidence="4 5">
    <name type="scientific">Phomopsis amygdali</name>
    <name type="common">Fusicoccum amygdali</name>
    <dbReference type="NCBI Taxonomy" id="1214568"/>
    <lineage>
        <taxon>Eukaryota</taxon>
        <taxon>Fungi</taxon>
        <taxon>Dikarya</taxon>
        <taxon>Ascomycota</taxon>
        <taxon>Pezizomycotina</taxon>
        <taxon>Sordariomycetes</taxon>
        <taxon>Sordariomycetidae</taxon>
        <taxon>Diaporthales</taxon>
        <taxon>Diaporthaceae</taxon>
        <taxon>Diaporthe</taxon>
    </lineage>
</organism>
<dbReference type="InterPro" id="IPR047122">
    <property type="entry name" value="Trans-enoyl_RdTase-like"/>
</dbReference>
<dbReference type="Proteomes" id="UP001265746">
    <property type="component" value="Unassembled WGS sequence"/>
</dbReference>
<dbReference type="GO" id="GO:0016651">
    <property type="term" value="F:oxidoreductase activity, acting on NAD(P)H"/>
    <property type="evidence" value="ECO:0007669"/>
    <property type="project" value="InterPro"/>
</dbReference>
<accession>A0AAD9W7L2</accession>